<keyword evidence="3" id="KW-0547">Nucleotide-binding</keyword>
<dbReference type="SMART" id="SM00420">
    <property type="entry name" value="HTH_DEOR"/>
    <property type="match status" value="1"/>
</dbReference>
<reference evidence="12 13" key="1">
    <citation type="submission" date="2016-12" db="EMBL/GenBank/DDBJ databases">
        <title>Izhakiella australiana sp. nov. of genus Izhakiella isolated from Australian desert.</title>
        <authorList>
            <person name="Ji M."/>
        </authorList>
    </citation>
    <scope>NUCLEOTIDE SEQUENCE [LARGE SCALE GENOMIC DNA]</scope>
    <source>
        <strain evidence="12 13">D4N98</strain>
    </source>
</reference>
<evidence type="ECO:0000313" key="13">
    <source>
        <dbReference type="Proteomes" id="UP000190667"/>
    </source>
</evidence>
<dbReference type="EMBL" id="MRUL01000004">
    <property type="protein sequence ID" value="OON40352.1"/>
    <property type="molecule type" value="Genomic_DNA"/>
</dbReference>
<dbReference type="Pfam" id="PF08220">
    <property type="entry name" value="HTH_DeoR"/>
    <property type="match status" value="1"/>
</dbReference>
<dbReference type="SUPFAM" id="SSF46785">
    <property type="entry name" value="Winged helix' DNA-binding domain"/>
    <property type="match status" value="1"/>
</dbReference>
<keyword evidence="5" id="KW-0067">ATP-binding</keyword>
<dbReference type="InterPro" id="IPR011611">
    <property type="entry name" value="PfkB_dom"/>
</dbReference>
<dbReference type="Proteomes" id="UP000190667">
    <property type="component" value="Unassembled WGS sequence"/>
</dbReference>
<dbReference type="GO" id="GO:0003700">
    <property type="term" value="F:DNA-binding transcription factor activity"/>
    <property type="evidence" value="ECO:0007669"/>
    <property type="project" value="InterPro"/>
</dbReference>
<dbReference type="AlphaFoldDB" id="A0A1S8YN54"/>
<dbReference type="PROSITE" id="PS51000">
    <property type="entry name" value="HTH_DEOR_2"/>
    <property type="match status" value="1"/>
</dbReference>
<organism evidence="12 13">
    <name type="scientific">Izhakiella australiensis</name>
    <dbReference type="NCBI Taxonomy" id="1926881"/>
    <lineage>
        <taxon>Bacteria</taxon>
        <taxon>Pseudomonadati</taxon>
        <taxon>Pseudomonadota</taxon>
        <taxon>Gammaproteobacteria</taxon>
        <taxon>Enterobacterales</taxon>
        <taxon>Erwiniaceae</taxon>
        <taxon>Izhakiella</taxon>
    </lineage>
</organism>
<dbReference type="SUPFAM" id="SSF53613">
    <property type="entry name" value="Ribokinase-like"/>
    <property type="match status" value="1"/>
</dbReference>
<dbReference type="GO" id="GO:0005524">
    <property type="term" value="F:ATP binding"/>
    <property type="evidence" value="ECO:0007669"/>
    <property type="project" value="UniProtKB-KW"/>
</dbReference>
<evidence type="ECO:0000256" key="10">
    <source>
        <dbReference type="ARBA" id="ARBA00023277"/>
    </source>
</evidence>
<keyword evidence="6" id="KW-0460">Magnesium</keyword>
<dbReference type="GO" id="GO:0005829">
    <property type="term" value="C:cytosol"/>
    <property type="evidence" value="ECO:0007669"/>
    <property type="project" value="TreeGrafter"/>
</dbReference>
<keyword evidence="13" id="KW-1185">Reference proteome</keyword>
<keyword evidence="7" id="KW-0630">Potassium</keyword>
<dbReference type="Gene3D" id="1.10.10.10">
    <property type="entry name" value="Winged helix-like DNA-binding domain superfamily/Winged helix DNA-binding domain"/>
    <property type="match status" value="1"/>
</dbReference>
<evidence type="ECO:0000256" key="3">
    <source>
        <dbReference type="ARBA" id="ARBA00022741"/>
    </source>
</evidence>
<keyword evidence="8" id="KW-0805">Transcription regulation</keyword>
<dbReference type="Gene3D" id="3.40.1190.20">
    <property type="match status" value="1"/>
</dbReference>
<dbReference type="RefSeq" id="WP_176110261.1">
    <property type="nucleotide sequence ID" value="NZ_MRUL01000004.1"/>
</dbReference>
<evidence type="ECO:0000259" key="11">
    <source>
        <dbReference type="PROSITE" id="PS51000"/>
    </source>
</evidence>
<keyword evidence="1" id="KW-0808">Transferase</keyword>
<evidence type="ECO:0000256" key="2">
    <source>
        <dbReference type="ARBA" id="ARBA00022723"/>
    </source>
</evidence>
<evidence type="ECO:0000256" key="9">
    <source>
        <dbReference type="ARBA" id="ARBA00023163"/>
    </source>
</evidence>
<dbReference type="GO" id="GO:0006014">
    <property type="term" value="P:D-ribose metabolic process"/>
    <property type="evidence" value="ECO:0007669"/>
    <property type="project" value="InterPro"/>
</dbReference>
<evidence type="ECO:0000256" key="7">
    <source>
        <dbReference type="ARBA" id="ARBA00022958"/>
    </source>
</evidence>
<dbReference type="CDD" id="cd01174">
    <property type="entry name" value="ribokinase"/>
    <property type="match status" value="1"/>
</dbReference>
<dbReference type="GO" id="GO:0004747">
    <property type="term" value="F:ribokinase activity"/>
    <property type="evidence" value="ECO:0007669"/>
    <property type="project" value="InterPro"/>
</dbReference>
<evidence type="ECO:0000256" key="5">
    <source>
        <dbReference type="ARBA" id="ARBA00022840"/>
    </source>
</evidence>
<dbReference type="Pfam" id="PF00294">
    <property type="entry name" value="PfkB"/>
    <property type="match status" value="1"/>
</dbReference>
<evidence type="ECO:0000256" key="8">
    <source>
        <dbReference type="ARBA" id="ARBA00023015"/>
    </source>
</evidence>
<comment type="caution">
    <text evidence="12">The sequence shown here is derived from an EMBL/GenBank/DDBJ whole genome shotgun (WGS) entry which is preliminary data.</text>
</comment>
<dbReference type="PANTHER" id="PTHR10584">
    <property type="entry name" value="SUGAR KINASE"/>
    <property type="match status" value="1"/>
</dbReference>
<protein>
    <recommendedName>
        <fullName evidence="11">HTH deoR-type domain-containing protein</fullName>
    </recommendedName>
</protein>
<dbReference type="InterPro" id="IPR011877">
    <property type="entry name" value="Ribokinase"/>
</dbReference>
<evidence type="ECO:0000256" key="6">
    <source>
        <dbReference type="ARBA" id="ARBA00022842"/>
    </source>
</evidence>
<dbReference type="InterPro" id="IPR029056">
    <property type="entry name" value="Ribokinase-like"/>
</dbReference>
<gene>
    <name evidence="12" type="ORF">BTJ39_08020</name>
</gene>
<evidence type="ECO:0000256" key="1">
    <source>
        <dbReference type="ARBA" id="ARBA00022679"/>
    </source>
</evidence>
<name>A0A1S8YN54_9GAMM</name>
<dbReference type="STRING" id="1926881.BTJ39_08020"/>
<keyword evidence="9" id="KW-0804">Transcription</keyword>
<proteinExistence type="predicted"/>
<dbReference type="InterPro" id="IPR036388">
    <property type="entry name" value="WH-like_DNA-bd_sf"/>
</dbReference>
<dbReference type="GO" id="GO:0046872">
    <property type="term" value="F:metal ion binding"/>
    <property type="evidence" value="ECO:0007669"/>
    <property type="project" value="UniProtKB-KW"/>
</dbReference>
<sequence length="405" mass="43403">MIMTARRQQILSLIQTQQSCSVNQLAIHCGVTARTIRSDLDWLAKLGLIERQHGMALSTQRVMLTHAAQANVDPHGPFYRQLSRHENPPAGGRLCILGTIFIDIVTKVAALPRQPGSLIPASDISFGAGGKGANQALAARVAGAQVHLTAKVGTDAFSRQAWDHLLASGMQSFTLLQTDSASTGCSTIWVHEHSGETLIAINPGANRTFSQQEVASLQPQMSAADLFMVHSGINASAVRQSIHLAHRLNIAVVFYPSPLTDDFGDCLPLVSWLVIGQSEAEKISGLLLTTQRLAERAALQLQQAGARQVLLLLDDGAVLVCLPQRLIWFAACPAVTVDASGANDAFCGAFCARLALGESLNDAVEYASAFAALAREKSGAASMPDRDEVRFRLSLRQRNLRLSAT</sequence>
<feature type="domain" description="HTH deoR-type" evidence="11">
    <location>
        <begin position="3"/>
        <end position="58"/>
    </location>
</feature>
<dbReference type="InterPro" id="IPR002139">
    <property type="entry name" value="Ribo/fructo_kinase"/>
</dbReference>
<accession>A0A1S8YN54</accession>
<dbReference type="InterPro" id="IPR036390">
    <property type="entry name" value="WH_DNA-bd_sf"/>
</dbReference>
<keyword evidence="10" id="KW-0119">Carbohydrate metabolism</keyword>
<dbReference type="PRINTS" id="PR00990">
    <property type="entry name" value="RIBOKINASE"/>
</dbReference>
<keyword evidence="2" id="KW-0479">Metal-binding</keyword>
<evidence type="ECO:0000256" key="4">
    <source>
        <dbReference type="ARBA" id="ARBA00022777"/>
    </source>
</evidence>
<dbReference type="PANTHER" id="PTHR10584:SF166">
    <property type="entry name" value="RIBOKINASE"/>
    <property type="match status" value="1"/>
</dbReference>
<dbReference type="InterPro" id="IPR001034">
    <property type="entry name" value="DeoR_HTH"/>
</dbReference>
<evidence type="ECO:0000313" key="12">
    <source>
        <dbReference type="EMBL" id="OON40352.1"/>
    </source>
</evidence>
<keyword evidence="4" id="KW-0418">Kinase</keyword>